<dbReference type="RefSeq" id="WP_208928814.1">
    <property type="nucleotide sequence ID" value="NZ_CP013655.1"/>
</dbReference>
<gene>
    <name evidence="2" type="ORF">ATZ35_01405</name>
</gene>
<dbReference type="PANTHER" id="PTHR43617">
    <property type="entry name" value="L-AMINO ACID N-ACETYLTRANSFERASE"/>
    <property type="match status" value="1"/>
</dbReference>
<dbReference type="STRING" id="118060.ATZ35_01405"/>
<feature type="domain" description="N-acetyltransferase" evidence="1">
    <location>
        <begin position="1"/>
        <end position="171"/>
    </location>
</feature>
<evidence type="ECO:0000313" key="3">
    <source>
        <dbReference type="Proteomes" id="UP000067523"/>
    </source>
</evidence>
<dbReference type="SUPFAM" id="SSF55729">
    <property type="entry name" value="Acyl-CoA N-acyltransferases (Nat)"/>
    <property type="match status" value="1"/>
</dbReference>
<dbReference type="KEGG" id="erx:ATZ35_01405"/>
<dbReference type="InterPro" id="IPR016181">
    <property type="entry name" value="Acyl_CoA_acyltransferase"/>
</dbReference>
<protein>
    <recommendedName>
        <fullName evidence="1">N-acetyltransferase domain-containing protein</fullName>
    </recommendedName>
</protein>
<accession>A0A0U2VR27</accession>
<name>A0A0U2VR27_9ENTE</name>
<keyword evidence="3" id="KW-1185">Reference proteome</keyword>
<dbReference type="Gene3D" id="3.40.630.30">
    <property type="match status" value="1"/>
</dbReference>
<dbReference type="AlphaFoldDB" id="A0A0U2VR27"/>
<evidence type="ECO:0000259" key="1">
    <source>
        <dbReference type="PROSITE" id="PS51186"/>
    </source>
</evidence>
<sequence length="172" mass="19670">MELRKATIEETETAMLLLKESAEWLKSIRSNQWSDVLQGEDKHGLADAVARGEVFFFYNSKNHLVGMVAAWKNPTEWDRLLWKTVGFNKEACYLHRVIIRPAYRGKSYGTELLSALKLEFSGEVSELRLDCLASNQKLKQFYEKNGFTNSGSSSDSNGNLFELFLFELTNQS</sequence>
<evidence type="ECO:0000313" key="2">
    <source>
        <dbReference type="EMBL" id="ALS35860.1"/>
    </source>
</evidence>
<dbReference type="Proteomes" id="UP000067523">
    <property type="component" value="Chromosome"/>
</dbReference>
<dbReference type="InterPro" id="IPR000182">
    <property type="entry name" value="GNAT_dom"/>
</dbReference>
<dbReference type="InterPro" id="IPR050276">
    <property type="entry name" value="MshD_Acetyltransferase"/>
</dbReference>
<dbReference type="EMBL" id="CP013655">
    <property type="protein sequence ID" value="ALS35860.1"/>
    <property type="molecule type" value="Genomic_DNA"/>
</dbReference>
<proteinExistence type="predicted"/>
<dbReference type="PROSITE" id="PS51186">
    <property type="entry name" value="GNAT"/>
    <property type="match status" value="1"/>
</dbReference>
<organism evidence="2 3">
    <name type="scientific">Enterococcus rotai</name>
    <dbReference type="NCBI Taxonomy" id="118060"/>
    <lineage>
        <taxon>Bacteria</taxon>
        <taxon>Bacillati</taxon>
        <taxon>Bacillota</taxon>
        <taxon>Bacilli</taxon>
        <taxon>Lactobacillales</taxon>
        <taxon>Enterococcaceae</taxon>
        <taxon>Enterococcus</taxon>
    </lineage>
</organism>
<dbReference type="GO" id="GO:0016747">
    <property type="term" value="F:acyltransferase activity, transferring groups other than amino-acyl groups"/>
    <property type="evidence" value="ECO:0007669"/>
    <property type="project" value="InterPro"/>
</dbReference>
<reference evidence="3" key="1">
    <citation type="submission" date="2015-12" db="EMBL/GenBank/DDBJ databases">
        <authorList>
            <person name="Lauer A."/>
            <person name="Humrighouse B."/>
            <person name="Loparev V."/>
            <person name="Shewmaker P.L."/>
            <person name="Whitney A.M."/>
            <person name="McLaughlin R.W."/>
        </authorList>
    </citation>
    <scope>NUCLEOTIDE SEQUENCE [LARGE SCALE GENOMIC DNA]</scope>
    <source>
        <strain evidence="3">LMG 26678</strain>
    </source>
</reference>
<dbReference type="Pfam" id="PF00583">
    <property type="entry name" value="Acetyltransf_1"/>
    <property type="match status" value="1"/>
</dbReference>
<dbReference type="CDD" id="cd04301">
    <property type="entry name" value="NAT_SF"/>
    <property type="match status" value="1"/>
</dbReference>